<gene>
    <name evidence="4" type="ORF">STAS_30519</name>
</gene>
<comment type="caution">
    <text evidence="4">The sequence shown here is derived from an EMBL/GenBank/DDBJ whole genome shotgun (WGS) entry which is preliminary data.</text>
</comment>
<sequence length="359" mass="42033">MVLTNSTATRSSLELMLDKLQRQTDDQPKDAPPALPARPVSRARLPRARKPLQLDLHRRRSLEEIDAGSERAPMAMADGPVSFDRFQKGKNSKDTPENGILNLQKCYRGYKIRCYYKDLRTGVIAMQSFIRGENARTVRNCWIIKLKAIILIQRHIRMYFERRELKEKQAKAEQMKLAGKSVNLGQVEDIEVPYSVLIDLQKRILRAEAKVRRKKEENVGLRMQIQEMEGKWQQYEERMKFLEKAWQDELTNIQEHLAAANKNQASERNCPDFIITSHDGQRELLINEEDIDQINEIGLMQGCSILHPQDKLRKLKLKFKSWKKDYKIKLRDTRTMLKKLESSKTAKGEKTWWGRRTSN</sequence>
<dbReference type="InterPro" id="IPR027417">
    <property type="entry name" value="P-loop_NTPase"/>
</dbReference>
<feature type="coiled-coil region" evidence="2">
    <location>
        <begin position="197"/>
        <end position="263"/>
    </location>
</feature>
<accession>A0A5A7R9M3</accession>
<dbReference type="InterPro" id="IPR000048">
    <property type="entry name" value="IQ_motif_EF-hand-BS"/>
</dbReference>
<evidence type="ECO:0000256" key="3">
    <source>
        <dbReference type="SAM" id="MobiDB-lite"/>
    </source>
</evidence>
<organism evidence="4 5">
    <name type="scientific">Striga asiatica</name>
    <name type="common">Asiatic witchweed</name>
    <name type="synonym">Buchnera asiatica</name>
    <dbReference type="NCBI Taxonomy" id="4170"/>
    <lineage>
        <taxon>Eukaryota</taxon>
        <taxon>Viridiplantae</taxon>
        <taxon>Streptophyta</taxon>
        <taxon>Embryophyta</taxon>
        <taxon>Tracheophyta</taxon>
        <taxon>Spermatophyta</taxon>
        <taxon>Magnoliopsida</taxon>
        <taxon>eudicotyledons</taxon>
        <taxon>Gunneridae</taxon>
        <taxon>Pentapetalae</taxon>
        <taxon>asterids</taxon>
        <taxon>lamiids</taxon>
        <taxon>Lamiales</taxon>
        <taxon>Orobanchaceae</taxon>
        <taxon>Buchnereae</taxon>
        <taxon>Striga</taxon>
    </lineage>
</organism>
<proteinExistence type="predicted"/>
<dbReference type="AlphaFoldDB" id="A0A5A7R9M3"/>
<evidence type="ECO:0000313" key="4">
    <source>
        <dbReference type="EMBL" id="GER53034.1"/>
    </source>
</evidence>
<keyword evidence="2" id="KW-0175">Coiled coil</keyword>
<dbReference type="SUPFAM" id="SSF52540">
    <property type="entry name" value="P-loop containing nucleoside triphosphate hydrolases"/>
    <property type="match status" value="1"/>
</dbReference>
<feature type="compositionally biased region" description="Basic and acidic residues" evidence="3">
    <location>
        <begin position="19"/>
        <end position="29"/>
    </location>
</feature>
<dbReference type="Proteomes" id="UP000325081">
    <property type="component" value="Unassembled WGS sequence"/>
</dbReference>
<dbReference type="Gene3D" id="1.20.5.190">
    <property type="match status" value="1"/>
</dbReference>
<feature type="region of interest" description="Disordered" evidence="3">
    <location>
        <begin position="19"/>
        <end position="53"/>
    </location>
</feature>
<reference evidence="5" key="1">
    <citation type="journal article" date="2019" name="Curr. Biol.">
        <title>Genome Sequence of Striga asiatica Provides Insight into the Evolution of Plant Parasitism.</title>
        <authorList>
            <person name="Yoshida S."/>
            <person name="Kim S."/>
            <person name="Wafula E.K."/>
            <person name="Tanskanen J."/>
            <person name="Kim Y.M."/>
            <person name="Honaas L."/>
            <person name="Yang Z."/>
            <person name="Spallek T."/>
            <person name="Conn C.E."/>
            <person name="Ichihashi Y."/>
            <person name="Cheong K."/>
            <person name="Cui S."/>
            <person name="Der J.P."/>
            <person name="Gundlach H."/>
            <person name="Jiao Y."/>
            <person name="Hori C."/>
            <person name="Ishida J.K."/>
            <person name="Kasahara H."/>
            <person name="Kiba T."/>
            <person name="Kim M.S."/>
            <person name="Koo N."/>
            <person name="Laohavisit A."/>
            <person name="Lee Y.H."/>
            <person name="Lumba S."/>
            <person name="McCourt P."/>
            <person name="Mortimer J.C."/>
            <person name="Mutuku J.M."/>
            <person name="Nomura T."/>
            <person name="Sasaki-Sekimoto Y."/>
            <person name="Seto Y."/>
            <person name="Wang Y."/>
            <person name="Wakatake T."/>
            <person name="Sakakibara H."/>
            <person name="Demura T."/>
            <person name="Yamaguchi S."/>
            <person name="Yoneyama K."/>
            <person name="Manabe R.I."/>
            <person name="Nelson D.C."/>
            <person name="Schulman A.H."/>
            <person name="Timko M.P."/>
            <person name="dePamphilis C.W."/>
            <person name="Choi D."/>
            <person name="Shirasu K."/>
        </authorList>
    </citation>
    <scope>NUCLEOTIDE SEQUENCE [LARGE SCALE GENOMIC DNA]</scope>
    <source>
        <strain evidence="5">cv. UVA1</strain>
    </source>
</reference>
<dbReference type="Pfam" id="PF00612">
    <property type="entry name" value="IQ"/>
    <property type="match status" value="2"/>
</dbReference>
<dbReference type="OrthoDB" id="683848at2759"/>
<evidence type="ECO:0000313" key="5">
    <source>
        <dbReference type="Proteomes" id="UP000325081"/>
    </source>
</evidence>
<keyword evidence="5" id="KW-1185">Reference proteome</keyword>
<keyword evidence="1" id="KW-0112">Calmodulin-binding</keyword>
<name>A0A5A7R9M3_STRAF</name>
<evidence type="ECO:0000256" key="2">
    <source>
        <dbReference type="SAM" id="Coils"/>
    </source>
</evidence>
<dbReference type="EMBL" id="BKCP01010514">
    <property type="protein sequence ID" value="GER53034.1"/>
    <property type="molecule type" value="Genomic_DNA"/>
</dbReference>
<dbReference type="SMART" id="SM00015">
    <property type="entry name" value="IQ"/>
    <property type="match status" value="2"/>
</dbReference>
<evidence type="ECO:0000256" key="1">
    <source>
        <dbReference type="ARBA" id="ARBA00022860"/>
    </source>
</evidence>
<dbReference type="PROSITE" id="PS50096">
    <property type="entry name" value="IQ"/>
    <property type="match status" value="2"/>
</dbReference>
<dbReference type="GO" id="GO:0005516">
    <property type="term" value="F:calmodulin binding"/>
    <property type="evidence" value="ECO:0007669"/>
    <property type="project" value="UniProtKB-KW"/>
</dbReference>
<protein>
    <submittedName>
        <fullName evidence="4">Myosin-like protein</fullName>
    </submittedName>
</protein>